<dbReference type="SUPFAM" id="SSF46689">
    <property type="entry name" value="Homeodomain-like"/>
    <property type="match status" value="1"/>
</dbReference>
<evidence type="ECO:0000256" key="4">
    <source>
        <dbReference type="PROSITE-ProRule" id="PRU00335"/>
    </source>
</evidence>
<dbReference type="PROSITE" id="PS50977">
    <property type="entry name" value="HTH_TETR_2"/>
    <property type="match status" value="1"/>
</dbReference>
<dbReference type="InterPro" id="IPR050109">
    <property type="entry name" value="HTH-type_TetR-like_transc_reg"/>
</dbReference>
<evidence type="ECO:0000259" key="6">
    <source>
        <dbReference type="PROSITE" id="PS50977"/>
    </source>
</evidence>
<dbReference type="RefSeq" id="WP_345402136.1">
    <property type="nucleotide sequence ID" value="NZ_BAABHG010000013.1"/>
</dbReference>
<organism evidence="7 8">
    <name type="scientific">Amycolatopsis samaneae</name>
    <dbReference type="NCBI Taxonomy" id="664691"/>
    <lineage>
        <taxon>Bacteria</taxon>
        <taxon>Bacillati</taxon>
        <taxon>Actinomycetota</taxon>
        <taxon>Actinomycetes</taxon>
        <taxon>Pseudonocardiales</taxon>
        <taxon>Pseudonocardiaceae</taxon>
        <taxon>Amycolatopsis</taxon>
    </lineage>
</organism>
<gene>
    <name evidence="7" type="ORF">ACFSYJ_00745</name>
</gene>
<dbReference type="Proteomes" id="UP001597419">
    <property type="component" value="Unassembled WGS sequence"/>
</dbReference>
<evidence type="ECO:0000256" key="3">
    <source>
        <dbReference type="ARBA" id="ARBA00023163"/>
    </source>
</evidence>
<dbReference type="InterPro" id="IPR023772">
    <property type="entry name" value="DNA-bd_HTH_TetR-type_CS"/>
</dbReference>
<proteinExistence type="predicted"/>
<name>A0ABW5GDD1_9PSEU</name>
<feature type="region of interest" description="Disordered" evidence="5">
    <location>
        <begin position="195"/>
        <end position="219"/>
    </location>
</feature>
<dbReference type="InterPro" id="IPR001647">
    <property type="entry name" value="HTH_TetR"/>
</dbReference>
<dbReference type="Gene3D" id="1.10.10.60">
    <property type="entry name" value="Homeodomain-like"/>
    <property type="match status" value="1"/>
</dbReference>
<reference evidence="8" key="1">
    <citation type="journal article" date="2019" name="Int. J. Syst. Evol. Microbiol.">
        <title>The Global Catalogue of Microorganisms (GCM) 10K type strain sequencing project: providing services to taxonomists for standard genome sequencing and annotation.</title>
        <authorList>
            <consortium name="The Broad Institute Genomics Platform"/>
            <consortium name="The Broad Institute Genome Sequencing Center for Infectious Disease"/>
            <person name="Wu L."/>
            <person name="Ma J."/>
        </authorList>
    </citation>
    <scope>NUCLEOTIDE SEQUENCE [LARGE SCALE GENOMIC DNA]</scope>
    <source>
        <strain evidence="8">CGMCC 4.7643</strain>
    </source>
</reference>
<keyword evidence="8" id="KW-1185">Reference proteome</keyword>
<evidence type="ECO:0000256" key="5">
    <source>
        <dbReference type="SAM" id="MobiDB-lite"/>
    </source>
</evidence>
<accession>A0ABW5GDD1</accession>
<dbReference type="PRINTS" id="PR00455">
    <property type="entry name" value="HTHTETR"/>
</dbReference>
<dbReference type="Pfam" id="PF17754">
    <property type="entry name" value="TetR_C_14"/>
    <property type="match status" value="1"/>
</dbReference>
<dbReference type="PANTHER" id="PTHR30055">
    <property type="entry name" value="HTH-TYPE TRANSCRIPTIONAL REGULATOR RUTR"/>
    <property type="match status" value="1"/>
</dbReference>
<sequence>MAGLREAKKAQTRRALVGAALELFGEHGYERTTVAEIAEQAGVSPATFFNYFATKEDVVFADQHLYDEILREVFAAADGTEPIAEFVPRTVRALATAPAWSFPLDDPLTAVRARLIASVPALRAGFLLRNAVFADSWARALCETYPGVLTEATAATLTGAVMGALQGGFGAYSGGEPLADVVTRAAEYVVAGFPLSSSDSPSRRSSRRNRSAGNRPRNS</sequence>
<feature type="domain" description="HTH tetR-type" evidence="6">
    <location>
        <begin position="10"/>
        <end position="70"/>
    </location>
</feature>
<evidence type="ECO:0000256" key="1">
    <source>
        <dbReference type="ARBA" id="ARBA00023015"/>
    </source>
</evidence>
<dbReference type="PANTHER" id="PTHR30055:SF234">
    <property type="entry name" value="HTH-TYPE TRANSCRIPTIONAL REGULATOR BETI"/>
    <property type="match status" value="1"/>
</dbReference>
<keyword evidence="1" id="KW-0805">Transcription regulation</keyword>
<keyword evidence="2 4" id="KW-0238">DNA-binding</keyword>
<dbReference type="PROSITE" id="PS01081">
    <property type="entry name" value="HTH_TETR_1"/>
    <property type="match status" value="1"/>
</dbReference>
<dbReference type="EMBL" id="JBHUKU010000001">
    <property type="protein sequence ID" value="MFD2457099.1"/>
    <property type="molecule type" value="Genomic_DNA"/>
</dbReference>
<comment type="caution">
    <text evidence="7">The sequence shown here is derived from an EMBL/GenBank/DDBJ whole genome shotgun (WGS) entry which is preliminary data.</text>
</comment>
<feature type="DNA-binding region" description="H-T-H motif" evidence="4">
    <location>
        <begin position="33"/>
        <end position="52"/>
    </location>
</feature>
<evidence type="ECO:0000313" key="8">
    <source>
        <dbReference type="Proteomes" id="UP001597419"/>
    </source>
</evidence>
<dbReference type="InterPro" id="IPR041347">
    <property type="entry name" value="MftR_C"/>
</dbReference>
<dbReference type="InterPro" id="IPR009057">
    <property type="entry name" value="Homeodomain-like_sf"/>
</dbReference>
<dbReference type="Gene3D" id="1.10.357.10">
    <property type="entry name" value="Tetracycline Repressor, domain 2"/>
    <property type="match status" value="1"/>
</dbReference>
<keyword evidence="3" id="KW-0804">Transcription</keyword>
<dbReference type="Pfam" id="PF00440">
    <property type="entry name" value="TetR_N"/>
    <property type="match status" value="1"/>
</dbReference>
<protein>
    <submittedName>
        <fullName evidence="7">TetR/AcrR family transcriptional regulator</fullName>
    </submittedName>
</protein>
<evidence type="ECO:0000256" key="2">
    <source>
        <dbReference type="ARBA" id="ARBA00023125"/>
    </source>
</evidence>
<evidence type="ECO:0000313" key="7">
    <source>
        <dbReference type="EMBL" id="MFD2457099.1"/>
    </source>
</evidence>